<evidence type="ECO:0000256" key="7">
    <source>
        <dbReference type="ARBA" id="ARBA00022723"/>
    </source>
</evidence>
<keyword evidence="10 15" id="KW-0560">Oxidoreductase</keyword>
<keyword evidence="7 14" id="KW-0479">Metal-binding</keyword>
<dbReference type="AlphaFoldDB" id="A0A1W7R8Y7"/>
<evidence type="ECO:0000256" key="1">
    <source>
        <dbReference type="ARBA" id="ARBA00001971"/>
    </source>
</evidence>
<dbReference type="GO" id="GO:0005506">
    <property type="term" value="F:iron ion binding"/>
    <property type="evidence" value="ECO:0007669"/>
    <property type="project" value="InterPro"/>
</dbReference>
<evidence type="ECO:0000256" key="11">
    <source>
        <dbReference type="ARBA" id="ARBA00023004"/>
    </source>
</evidence>
<feature type="binding site" description="axial binding residue" evidence="14">
    <location>
        <position position="443"/>
    </location>
    <ligand>
        <name>heme</name>
        <dbReference type="ChEBI" id="CHEBI:30413"/>
    </ligand>
    <ligandPart>
        <name>Fe</name>
        <dbReference type="ChEBI" id="CHEBI:18248"/>
    </ligandPart>
</feature>
<evidence type="ECO:0000256" key="12">
    <source>
        <dbReference type="ARBA" id="ARBA00023033"/>
    </source>
</evidence>
<organism evidence="18">
    <name type="scientific">Aedes albopictus</name>
    <name type="common">Asian tiger mosquito</name>
    <name type="synonym">Stegomyia albopicta</name>
    <dbReference type="NCBI Taxonomy" id="7160"/>
    <lineage>
        <taxon>Eukaryota</taxon>
        <taxon>Metazoa</taxon>
        <taxon>Ecdysozoa</taxon>
        <taxon>Arthropoda</taxon>
        <taxon>Hexapoda</taxon>
        <taxon>Insecta</taxon>
        <taxon>Pterygota</taxon>
        <taxon>Neoptera</taxon>
        <taxon>Endopterygota</taxon>
        <taxon>Diptera</taxon>
        <taxon>Nematocera</taxon>
        <taxon>Culicoidea</taxon>
        <taxon>Culicidae</taxon>
        <taxon>Culicinae</taxon>
        <taxon>Aedini</taxon>
        <taxon>Aedes</taxon>
        <taxon>Stegomyia</taxon>
    </lineage>
</organism>
<dbReference type="SUPFAM" id="SSF48264">
    <property type="entry name" value="Cytochrome P450"/>
    <property type="match status" value="1"/>
</dbReference>
<feature type="transmembrane region" description="Helical" evidence="16">
    <location>
        <begin position="444"/>
        <end position="461"/>
    </location>
</feature>
<evidence type="ECO:0000256" key="4">
    <source>
        <dbReference type="ARBA" id="ARBA00004406"/>
    </source>
</evidence>
<dbReference type="InterPro" id="IPR002401">
    <property type="entry name" value="Cyt_P450_E_grp-I"/>
</dbReference>
<dbReference type="PANTHER" id="PTHR24291">
    <property type="entry name" value="CYTOCHROME P450 FAMILY 4"/>
    <property type="match status" value="1"/>
</dbReference>
<dbReference type="VEuPathDB" id="VectorBase:AALF007746"/>
<dbReference type="InterPro" id="IPR001128">
    <property type="entry name" value="Cyt_P450"/>
</dbReference>
<dbReference type="PROSITE" id="PS00086">
    <property type="entry name" value="CYTOCHROME_P450"/>
    <property type="match status" value="1"/>
</dbReference>
<dbReference type="GO" id="GO:0005789">
    <property type="term" value="C:endoplasmic reticulum membrane"/>
    <property type="evidence" value="ECO:0007669"/>
    <property type="project" value="UniProtKB-SubCell"/>
</dbReference>
<feature type="chain" id="PRO_5013230161" evidence="17">
    <location>
        <begin position="16"/>
        <end position="497"/>
    </location>
</feature>
<evidence type="ECO:0000313" key="18">
    <source>
        <dbReference type="EMBL" id="JAV47601.1"/>
    </source>
</evidence>
<keyword evidence="6 14" id="KW-0349">Heme</keyword>
<evidence type="ECO:0000256" key="6">
    <source>
        <dbReference type="ARBA" id="ARBA00022617"/>
    </source>
</evidence>
<evidence type="ECO:0000256" key="10">
    <source>
        <dbReference type="ARBA" id="ARBA00023002"/>
    </source>
</evidence>
<keyword evidence="11 14" id="KW-0408">Iron</keyword>
<comment type="function">
    <text evidence="2">May be involved in the metabolism of insect hormones and in the breakdown of synthetic insecticides.</text>
</comment>
<keyword evidence="9" id="KW-0492">Microsome</keyword>
<evidence type="ECO:0000256" key="2">
    <source>
        <dbReference type="ARBA" id="ARBA00003690"/>
    </source>
</evidence>
<evidence type="ECO:0000256" key="13">
    <source>
        <dbReference type="ARBA" id="ARBA00023136"/>
    </source>
</evidence>
<comment type="similarity">
    <text evidence="5 15">Belongs to the cytochrome P450 family.</text>
</comment>
<keyword evidence="16" id="KW-0812">Transmembrane</keyword>
<evidence type="ECO:0000256" key="5">
    <source>
        <dbReference type="ARBA" id="ARBA00010617"/>
    </source>
</evidence>
<proteinExistence type="inferred from homology"/>
<keyword evidence="12 15" id="KW-0503">Monooxygenase</keyword>
<dbReference type="InterPro" id="IPR036396">
    <property type="entry name" value="Cyt_P450_sf"/>
</dbReference>
<keyword evidence="16" id="KW-1133">Transmembrane helix</keyword>
<dbReference type="CDD" id="cd11057">
    <property type="entry name" value="CYP313-like"/>
    <property type="match status" value="1"/>
</dbReference>
<dbReference type="InterPro" id="IPR017972">
    <property type="entry name" value="Cyt_P450_CS"/>
</dbReference>
<evidence type="ECO:0000256" key="16">
    <source>
        <dbReference type="SAM" id="Phobius"/>
    </source>
</evidence>
<name>A0A1W7R8Y7_AEDAL</name>
<dbReference type="PRINTS" id="PR00385">
    <property type="entry name" value="P450"/>
</dbReference>
<dbReference type="Gene3D" id="1.10.630.10">
    <property type="entry name" value="Cytochrome P450"/>
    <property type="match status" value="1"/>
</dbReference>
<sequence>MWILILGFIAILSLAAIWSIVQKNSYPKTVGVAEPWYPLIGNGLLFLGQNDLKKFQNLKKIFSAAQEDLFRLYLGPKIIFFTTDVNMAQKIMTNPICMERPYMYDFFKLNEGLFAAKFHHWKGQRKALNPAFNIKILESFVPIFCNATKNMLQRLDAIPAGETINIMEYLSRCTLEMTCATTFEFDVNDFPKVDELLDYMERFFYYGAKRMLKFQYHQDFVYRWTQDYREQTSVRKFLDAYGVQLYNDAHERYTKGLLTNDQTEDDNNEGFRKPQLFVNQIFTNTLRKFDREEIIHNIFTIVGAGTDTSATEVSYTLLQLAMYPGYQQKVYEEIMDIFPETEPHITPESLKRLQYTEMVLNECLRLYPVAPNLLRENTEDITLCGARIPKGSMFGISTYTIHRRKDIWGPDADRFDPERFSPKRSAGRHPFAFLTFSGGSRNCVGARYAMISMKIMLLYLLKRYRFKTKIREEDMRFRFEAVLRLDGGHLVQIEKRQ</sequence>
<comment type="subcellular location">
    <subcellularLocation>
        <location evidence="4">Endoplasmic reticulum membrane</location>
        <topology evidence="4">Peripheral membrane protein</topology>
    </subcellularLocation>
    <subcellularLocation>
        <location evidence="3">Microsome membrane</location>
        <topology evidence="3">Peripheral membrane protein</topology>
    </subcellularLocation>
</comment>
<keyword evidence="8" id="KW-0256">Endoplasmic reticulum</keyword>
<dbReference type="GO" id="GO:0020037">
    <property type="term" value="F:heme binding"/>
    <property type="evidence" value="ECO:0007669"/>
    <property type="project" value="InterPro"/>
</dbReference>
<accession>A0A1W7R8Y7</accession>
<dbReference type="GO" id="GO:0004497">
    <property type="term" value="F:monooxygenase activity"/>
    <property type="evidence" value="ECO:0007669"/>
    <property type="project" value="UniProtKB-KW"/>
</dbReference>
<dbReference type="VEuPathDB" id="VectorBase:AALFPA_066337"/>
<reference evidence="18" key="1">
    <citation type="submission" date="2016-03" db="EMBL/GenBank/DDBJ databases">
        <title>RNAseq analyses of the sensorial organs of adult female Aedes albopictus.</title>
        <authorList>
            <person name="Fabrizio L."/>
            <person name="Ribeiro J.M."/>
            <person name="Arca B."/>
        </authorList>
    </citation>
    <scope>NUCLEOTIDE SEQUENCE</scope>
</reference>
<evidence type="ECO:0000256" key="17">
    <source>
        <dbReference type="SAM" id="SignalP"/>
    </source>
</evidence>
<dbReference type="InterPro" id="IPR050196">
    <property type="entry name" value="Cytochrome_P450_Monoox"/>
</dbReference>
<evidence type="ECO:0000256" key="14">
    <source>
        <dbReference type="PIRSR" id="PIRSR602401-1"/>
    </source>
</evidence>
<keyword evidence="17" id="KW-0732">Signal</keyword>
<dbReference type="PRINTS" id="PR00463">
    <property type="entry name" value="EP450I"/>
</dbReference>
<dbReference type="PANTHER" id="PTHR24291:SF189">
    <property type="entry name" value="CYTOCHROME P450 4C3-RELATED"/>
    <property type="match status" value="1"/>
</dbReference>
<feature type="signal peptide" evidence="17">
    <location>
        <begin position="1"/>
        <end position="15"/>
    </location>
</feature>
<evidence type="ECO:0000256" key="8">
    <source>
        <dbReference type="ARBA" id="ARBA00022824"/>
    </source>
</evidence>
<evidence type="ECO:0000256" key="3">
    <source>
        <dbReference type="ARBA" id="ARBA00004174"/>
    </source>
</evidence>
<evidence type="ECO:0000256" key="15">
    <source>
        <dbReference type="RuleBase" id="RU000461"/>
    </source>
</evidence>
<dbReference type="Pfam" id="PF00067">
    <property type="entry name" value="p450"/>
    <property type="match status" value="1"/>
</dbReference>
<keyword evidence="13 16" id="KW-0472">Membrane</keyword>
<evidence type="ECO:0000256" key="9">
    <source>
        <dbReference type="ARBA" id="ARBA00022848"/>
    </source>
</evidence>
<dbReference type="EMBL" id="GEHC01000044">
    <property type="protein sequence ID" value="JAV47601.1"/>
    <property type="molecule type" value="Transcribed_RNA"/>
</dbReference>
<comment type="cofactor">
    <cofactor evidence="1 14">
        <name>heme</name>
        <dbReference type="ChEBI" id="CHEBI:30413"/>
    </cofactor>
</comment>
<protein>
    <submittedName>
        <fullName evidence="18">Putative cytochrome p450 cyp3/cyp5/cyp6/cyp9 subfamily</fullName>
    </submittedName>
</protein>
<dbReference type="VEuPathDB" id="VectorBase:AALC636_009902"/>
<dbReference type="GO" id="GO:0016705">
    <property type="term" value="F:oxidoreductase activity, acting on paired donors, with incorporation or reduction of molecular oxygen"/>
    <property type="evidence" value="ECO:0007669"/>
    <property type="project" value="InterPro"/>
</dbReference>